<evidence type="ECO:0000313" key="1">
    <source>
        <dbReference type="EMBL" id="RNJ51176.1"/>
    </source>
</evidence>
<name>A0A3M9XU50_9HYPH</name>
<dbReference type="Proteomes" id="UP000268623">
    <property type="component" value="Unassembled WGS sequence"/>
</dbReference>
<sequence length="191" mass="20728">MRPMLIGAPAIEPVSLADAKSWLREDGVEEDELIQALIVAARMTLEAYTRRFFVTQSWRLVFDCWPTSVGSSATLSIPFAPFQSVTAIRVFDATDAPQTLNAATYRAPDSTEGGRVSFASAPPAPGRASDGIEIDFDVGYGSLASDAPQPLRQAILTLVAHWREHRGDSGDDALPKSVAQLAAPFRRERLL</sequence>
<dbReference type="EMBL" id="QWDD01000001">
    <property type="protein sequence ID" value="RNJ51176.1"/>
    <property type="molecule type" value="Genomic_DNA"/>
</dbReference>
<proteinExistence type="predicted"/>
<dbReference type="InterPro" id="IPR011738">
    <property type="entry name" value="Phage_CHP"/>
</dbReference>
<gene>
    <name evidence="1" type="ORF">D1O30_17815</name>
</gene>
<dbReference type="AlphaFoldDB" id="A0A3M9XU50"/>
<dbReference type="CDD" id="cd08054">
    <property type="entry name" value="gp6"/>
    <property type="match status" value="1"/>
</dbReference>
<dbReference type="Gene3D" id="1.10.3230.30">
    <property type="entry name" value="Phage gp6-like head-tail connector protein"/>
    <property type="match status" value="1"/>
</dbReference>
<dbReference type="OrthoDB" id="8452228at2"/>
<accession>A0A3M9XU50</accession>
<evidence type="ECO:0000313" key="2">
    <source>
        <dbReference type="Proteomes" id="UP000268623"/>
    </source>
</evidence>
<dbReference type="RefSeq" id="WP_123177051.1">
    <property type="nucleotide sequence ID" value="NZ_QWDD01000001.1"/>
</dbReference>
<keyword evidence="2" id="KW-1185">Reference proteome</keyword>
<organism evidence="1 2">
    <name type="scientific">Methylocystis hirsuta</name>
    <dbReference type="NCBI Taxonomy" id="369798"/>
    <lineage>
        <taxon>Bacteria</taxon>
        <taxon>Pseudomonadati</taxon>
        <taxon>Pseudomonadota</taxon>
        <taxon>Alphaproteobacteria</taxon>
        <taxon>Hyphomicrobiales</taxon>
        <taxon>Methylocystaceae</taxon>
        <taxon>Methylocystis</taxon>
    </lineage>
</organism>
<comment type="caution">
    <text evidence="1">The sequence shown here is derived from an EMBL/GenBank/DDBJ whole genome shotgun (WGS) entry which is preliminary data.</text>
</comment>
<reference evidence="1 2" key="1">
    <citation type="submission" date="2018-08" db="EMBL/GenBank/DDBJ databases">
        <title>Genome sequence of Methylocystis hirsuta CSC1, a methanotroph able to accumulate PHAs.</title>
        <authorList>
            <person name="Bordel S."/>
            <person name="Rodriguez E."/>
            <person name="Gancedo J."/>
            <person name="Munoz R."/>
        </authorList>
    </citation>
    <scope>NUCLEOTIDE SEQUENCE [LARGE SCALE GENOMIC DNA]</scope>
    <source>
        <strain evidence="1 2">CSC1</strain>
    </source>
</reference>
<protein>
    <recommendedName>
        <fullName evidence="3">Phage gp6-like head-tail connector protein</fullName>
    </recommendedName>
</protein>
<evidence type="ECO:0008006" key="3">
    <source>
        <dbReference type="Google" id="ProtNLM"/>
    </source>
</evidence>
<dbReference type="NCBIfam" id="TIGR02215">
    <property type="entry name" value="phage_chp_gp8"/>
    <property type="match status" value="1"/>
</dbReference>